<dbReference type="GO" id="GO:0090313">
    <property type="term" value="P:regulation of protein targeting to membrane"/>
    <property type="evidence" value="ECO:0007669"/>
    <property type="project" value="TreeGrafter"/>
</dbReference>
<evidence type="ECO:0000313" key="2">
    <source>
        <dbReference type="EMBL" id="SET67838.1"/>
    </source>
</evidence>
<evidence type="ECO:0000313" key="3">
    <source>
        <dbReference type="Proteomes" id="UP000199345"/>
    </source>
</evidence>
<dbReference type="InterPro" id="IPR052894">
    <property type="entry name" value="AsmA-related"/>
</dbReference>
<dbReference type="EMBL" id="FOIA01000060">
    <property type="protein sequence ID" value="SET67838.1"/>
    <property type="molecule type" value="Genomic_DNA"/>
</dbReference>
<reference evidence="3" key="1">
    <citation type="submission" date="2016-10" db="EMBL/GenBank/DDBJ databases">
        <authorList>
            <person name="Varghese N."/>
            <person name="Submissions S."/>
        </authorList>
    </citation>
    <scope>NUCLEOTIDE SEQUENCE [LARGE SCALE GENOMIC DNA]</scope>
    <source>
        <strain evidence="3">Nm71</strain>
    </source>
</reference>
<sequence>MAIFKWIVIVLLSLLLLIAAVIALMDWNWARDYAVRQLSEITGRTLDIEGDMDIDWSLTPHIRLEHIRLENASWSERPLYRNCIITCYAS</sequence>
<dbReference type="RefSeq" id="WP_090662067.1">
    <property type="nucleotide sequence ID" value="NZ_FOIA01000060.1"/>
</dbReference>
<evidence type="ECO:0000259" key="1">
    <source>
        <dbReference type="Pfam" id="PF05170"/>
    </source>
</evidence>
<dbReference type="PANTHER" id="PTHR30441">
    <property type="entry name" value="DUF748 DOMAIN-CONTAINING PROTEIN"/>
    <property type="match status" value="1"/>
</dbReference>
<dbReference type="InterPro" id="IPR007844">
    <property type="entry name" value="AsmA"/>
</dbReference>
<organism evidence="2 3">
    <name type="scientific">Nitrosomonas marina</name>
    <dbReference type="NCBI Taxonomy" id="917"/>
    <lineage>
        <taxon>Bacteria</taxon>
        <taxon>Pseudomonadati</taxon>
        <taxon>Pseudomonadota</taxon>
        <taxon>Betaproteobacteria</taxon>
        <taxon>Nitrosomonadales</taxon>
        <taxon>Nitrosomonadaceae</taxon>
        <taxon>Nitrosomonas</taxon>
    </lineage>
</organism>
<dbReference type="PANTHER" id="PTHR30441:SF4">
    <property type="entry name" value="PROTEIN ASMA"/>
    <property type="match status" value="1"/>
</dbReference>
<dbReference type="OrthoDB" id="5749006at2"/>
<dbReference type="Pfam" id="PF05170">
    <property type="entry name" value="AsmA"/>
    <property type="match status" value="1"/>
</dbReference>
<proteinExistence type="predicted"/>
<protein>
    <recommendedName>
        <fullName evidence="1">AsmA domain-containing protein</fullName>
    </recommendedName>
</protein>
<dbReference type="GO" id="GO:0005886">
    <property type="term" value="C:plasma membrane"/>
    <property type="evidence" value="ECO:0007669"/>
    <property type="project" value="TreeGrafter"/>
</dbReference>
<dbReference type="Proteomes" id="UP000199345">
    <property type="component" value="Unassembled WGS sequence"/>
</dbReference>
<gene>
    <name evidence="2" type="ORF">SAMN05216326_1609</name>
</gene>
<accession>A0A1I0G9Y0</accession>
<name>A0A1I0G9Y0_9PROT</name>
<dbReference type="AlphaFoldDB" id="A0A1I0G9Y0"/>
<keyword evidence="3" id="KW-1185">Reference proteome</keyword>
<feature type="domain" description="AsmA" evidence="1">
    <location>
        <begin position="4"/>
        <end position="78"/>
    </location>
</feature>